<dbReference type="Pfam" id="PF10140">
    <property type="entry name" value="YukC"/>
    <property type="match status" value="1"/>
</dbReference>
<protein>
    <submittedName>
        <fullName evidence="3">Uncharacterized protein</fullName>
    </submittedName>
</protein>
<feature type="compositionally biased region" description="Low complexity" evidence="2">
    <location>
        <begin position="58"/>
        <end position="69"/>
    </location>
</feature>
<sequence length="69" mass="7673">MLMYGLTKKIDEVQRNPNLSSDDRTKQLDDLKSKLDELKEKYLKSDSTLDIEGSADATSTTSSTSSNTN</sequence>
<dbReference type="PATRIC" id="fig|1303.81.peg.2247"/>
<name>A0A139PGP3_STROR</name>
<comment type="similarity">
    <text evidence="1">Belongs to the EssB family.</text>
</comment>
<proteinExistence type="inferred from homology"/>
<comment type="caution">
    <text evidence="3">The sequence shown here is derived from an EMBL/GenBank/DDBJ whole genome shotgun (WGS) entry which is preliminary data.</text>
</comment>
<dbReference type="Proteomes" id="UP000070053">
    <property type="component" value="Unassembled WGS sequence"/>
</dbReference>
<reference evidence="3 4" key="1">
    <citation type="submission" date="2016-01" db="EMBL/GenBank/DDBJ databases">
        <title>Highly variable Streptococcus oralis are common among viridans streptococci isolated from primates.</title>
        <authorList>
            <person name="Denapaite D."/>
            <person name="Rieger M."/>
            <person name="Koendgen S."/>
            <person name="Brueckner R."/>
            <person name="Ochigava I."/>
            <person name="Kappeler P."/>
            <person name="Maetz-Rensing K."/>
            <person name="Leendertz F."/>
            <person name="Hakenbeck R."/>
        </authorList>
    </citation>
    <scope>NUCLEOTIDE SEQUENCE [LARGE SCALE GENOMIC DNA]</scope>
    <source>
        <strain evidence="3 4">DD21</strain>
    </source>
</reference>
<evidence type="ECO:0000313" key="3">
    <source>
        <dbReference type="EMBL" id="KXT89146.1"/>
    </source>
</evidence>
<dbReference type="Gene3D" id="1.25.40.680">
    <property type="entry name" value="Type VII secretion system EssB, C-terminal-like domain"/>
    <property type="match status" value="1"/>
</dbReference>
<gene>
    <name evidence="3" type="ORF">SORDD21_01806</name>
</gene>
<evidence type="ECO:0000313" key="4">
    <source>
        <dbReference type="Proteomes" id="UP000070053"/>
    </source>
</evidence>
<dbReference type="InterPro" id="IPR018778">
    <property type="entry name" value="T7SS_EssB"/>
</dbReference>
<feature type="region of interest" description="Disordered" evidence="2">
    <location>
        <begin position="46"/>
        <end position="69"/>
    </location>
</feature>
<dbReference type="AlphaFoldDB" id="A0A139PGP3"/>
<evidence type="ECO:0000256" key="2">
    <source>
        <dbReference type="SAM" id="MobiDB-lite"/>
    </source>
</evidence>
<accession>A0A139PGP3</accession>
<evidence type="ECO:0000256" key="1">
    <source>
        <dbReference type="ARBA" id="ARBA00010163"/>
    </source>
</evidence>
<organism evidence="3 4">
    <name type="scientific">Streptococcus oralis</name>
    <dbReference type="NCBI Taxonomy" id="1303"/>
    <lineage>
        <taxon>Bacteria</taxon>
        <taxon>Bacillati</taxon>
        <taxon>Bacillota</taxon>
        <taxon>Bacilli</taxon>
        <taxon>Lactobacillales</taxon>
        <taxon>Streptococcaceae</taxon>
        <taxon>Streptococcus</taxon>
    </lineage>
</organism>
<dbReference type="InterPro" id="IPR042565">
    <property type="entry name" value="T7SS_EssB_C"/>
</dbReference>
<dbReference type="EMBL" id="LQZP01000465">
    <property type="protein sequence ID" value="KXT89146.1"/>
    <property type="molecule type" value="Genomic_DNA"/>
</dbReference>